<dbReference type="AlphaFoldDB" id="A0A537LDQ4"/>
<evidence type="ECO:0000256" key="4">
    <source>
        <dbReference type="ARBA" id="ARBA00023163"/>
    </source>
</evidence>
<dbReference type="CDD" id="cd06170">
    <property type="entry name" value="LuxR_C_like"/>
    <property type="match status" value="1"/>
</dbReference>
<dbReference type="PANTHER" id="PTHR43214:SF41">
    <property type="entry name" value="NITRATE_NITRITE RESPONSE REGULATOR PROTEIN NARP"/>
    <property type="match status" value="1"/>
</dbReference>
<keyword evidence="2" id="KW-0805">Transcription regulation</keyword>
<dbReference type="EMBL" id="VBAJ01000235">
    <property type="protein sequence ID" value="TMJ06153.1"/>
    <property type="molecule type" value="Genomic_DNA"/>
</dbReference>
<feature type="domain" description="HTH luxR-type" evidence="6">
    <location>
        <begin position="92"/>
        <end position="157"/>
    </location>
</feature>
<dbReference type="PRINTS" id="PR00038">
    <property type="entry name" value="HTHLUXR"/>
</dbReference>
<dbReference type="SUPFAM" id="SSF46894">
    <property type="entry name" value="C-terminal effector domain of the bipartite response regulators"/>
    <property type="match status" value="1"/>
</dbReference>
<dbReference type="SUPFAM" id="SSF52172">
    <property type="entry name" value="CheY-like"/>
    <property type="match status" value="1"/>
</dbReference>
<dbReference type="Proteomes" id="UP000318661">
    <property type="component" value="Unassembled WGS sequence"/>
</dbReference>
<evidence type="ECO:0000256" key="2">
    <source>
        <dbReference type="ARBA" id="ARBA00023015"/>
    </source>
</evidence>
<evidence type="ECO:0000313" key="8">
    <source>
        <dbReference type="EMBL" id="TMJ06153.1"/>
    </source>
</evidence>
<dbReference type="Pfam" id="PF00072">
    <property type="entry name" value="Response_reg"/>
    <property type="match status" value="1"/>
</dbReference>
<dbReference type="InterPro" id="IPR011006">
    <property type="entry name" value="CheY-like_superfamily"/>
</dbReference>
<organism evidence="8 9">
    <name type="scientific">Candidatus Segetimicrobium genomatis</name>
    <dbReference type="NCBI Taxonomy" id="2569760"/>
    <lineage>
        <taxon>Bacteria</taxon>
        <taxon>Bacillati</taxon>
        <taxon>Candidatus Sysuimicrobiota</taxon>
        <taxon>Candidatus Sysuimicrobiia</taxon>
        <taxon>Candidatus Sysuimicrobiales</taxon>
        <taxon>Candidatus Segetimicrobiaceae</taxon>
        <taxon>Candidatus Segetimicrobium</taxon>
    </lineage>
</organism>
<gene>
    <name evidence="8" type="ORF">E6G99_09275</name>
</gene>
<dbReference type="InterPro" id="IPR000792">
    <property type="entry name" value="Tscrpt_reg_LuxR_C"/>
</dbReference>
<comment type="caution">
    <text evidence="8">The sequence shown here is derived from an EMBL/GenBank/DDBJ whole genome shotgun (WGS) entry which is preliminary data.</text>
</comment>
<evidence type="ECO:0000259" key="6">
    <source>
        <dbReference type="PROSITE" id="PS50043"/>
    </source>
</evidence>
<proteinExistence type="predicted"/>
<reference evidence="8 9" key="1">
    <citation type="journal article" date="2019" name="Nat. Microbiol.">
        <title>Mediterranean grassland soil C-N compound turnover is dependent on rainfall and depth, and is mediated by genomically divergent microorganisms.</title>
        <authorList>
            <person name="Diamond S."/>
            <person name="Andeer P.F."/>
            <person name="Li Z."/>
            <person name="Crits-Christoph A."/>
            <person name="Burstein D."/>
            <person name="Anantharaman K."/>
            <person name="Lane K.R."/>
            <person name="Thomas B.C."/>
            <person name="Pan C."/>
            <person name="Northen T.R."/>
            <person name="Banfield J.F."/>
        </authorList>
    </citation>
    <scope>NUCLEOTIDE SEQUENCE [LARGE SCALE GENOMIC DNA]</scope>
    <source>
        <strain evidence="8">NP_2</strain>
    </source>
</reference>
<keyword evidence="3" id="KW-0238">DNA-binding</keyword>
<dbReference type="GO" id="GO:0000160">
    <property type="term" value="P:phosphorelay signal transduction system"/>
    <property type="evidence" value="ECO:0007669"/>
    <property type="project" value="InterPro"/>
</dbReference>
<evidence type="ECO:0000256" key="1">
    <source>
        <dbReference type="ARBA" id="ARBA00022553"/>
    </source>
</evidence>
<dbReference type="CDD" id="cd17535">
    <property type="entry name" value="REC_NarL-like"/>
    <property type="match status" value="1"/>
</dbReference>
<dbReference type="SMART" id="SM00421">
    <property type="entry name" value="HTH_LUXR"/>
    <property type="match status" value="1"/>
</dbReference>
<dbReference type="InterPro" id="IPR039420">
    <property type="entry name" value="WalR-like"/>
</dbReference>
<protein>
    <submittedName>
        <fullName evidence="8">Response regulator transcription factor</fullName>
    </submittedName>
</protein>
<dbReference type="GO" id="GO:0006355">
    <property type="term" value="P:regulation of DNA-templated transcription"/>
    <property type="evidence" value="ECO:0007669"/>
    <property type="project" value="InterPro"/>
</dbReference>
<sequence length="161" mass="17498">MAILDLAMPQLSGSEAAQEITRVSPNTRAILLTMYSEEPYVAKALQVGITGYVLKTQSSADLLQAISDVMAGGIYLSPGISQAIVNAYLARHELSSHPLTVREREVLRLVAEGKTTREVAQDLGISTKTAESHRMRIMAKLDIHATAGLVRYAIRQGLIRP</sequence>
<dbReference type="Gene3D" id="3.40.50.2300">
    <property type="match status" value="1"/>
</dbReference>
<dbReference type="InterPro" id="IPR058245">
    <property type="entry name" value="NreC/VraR/RcsB-like_REC"/>
</dbReference>
<dbReference type="InterPro" id="IPR016032">
    <property type="entry name" value="Sig_transdc_resp-reg_C-effctor"/>
</dbReference>
<dbReference type="PANTHER" id="PTHR43214">
    <property type="entry name" value="TWO-COMPONENT RESPONSE REGULATOR"/>
    <property type="match status" value="1"/>
</dbReference>
<feature type="domain" description="Response regulatory" evidence="7">
    <location>
        <begin position="1"/>
        <end position="70"/>
    </location>
</feature>
<dbReference type="Pfam" id="PF00196">
    <property type="entry name" value="GerE"/>
    <property type="match status" value="1"/>
</dbReference>
<accession>A0A537LDQ4</accession>
<evidence type="ECO:0000256" key="3">
    <source>
        <dbReference type="ARBA" id="ARBA00023125"/>
    </source>
</evidence>
<keyword evidence="4" id="KW-0804">Transcription</keyword>
<evidence type="ECO:0000256" key="5">
    <source>
        <dbReference type="PROSITE-ProRule" id="PRU00169"/>
    </source>
</evidence>
<evidence type="ECO:0000313" key="9">
    <source>
        <dbReference type="Proteomes" id="UP000318661"/>
    </source>
</evidence>
<name>A0A537LDQ4_9BACT</name>
<dbReference type="PROSITE" id="PS50110">
    <property type="entry name" value="RESPONSE_REGULATORY"/>
    <property type="match status" value="1"/>
</dbReference>
<dbReference type="InterPro" id="IPR001789">
    <property type="entry name" value="Sig_transdc_resp-reg_receiver"/>
</dbReference>
<feature type="modified residue" description="4-aspartylphosphate" evidence="5">
    <location>
        <position position="5"/>
    </location>
</feature>
<keyword evidence="1 5" id="KW-0597">Phosphoprotein</keyword>
<dbReference type="PROSITE" id="PS50043">
    <property type="entry name" value="HTH_LUXR_2"/>
    <property type="match status" value="1"/>
</dbReference>
<dbReference type="GO" id="GO:0003677">
    <property type="term" value="F:DNA binding"/>
    <property type="evidence" value="ECO:0007669"/>
    <property type="project" value="UniProtKB-KW"/>
</dbReference>
<evidence type="ECO:0000259" key="7">
    <source>
        <dbReference type="PROSITE" id="PS50110"/>
    </source>
</evidence>